<evidence type="ECO:0000256" key="1">
    <source>
        <dbReference type="SAM" id="MobiDB-lite"/>
    </source>
</evidence>
<feature type="compositionally biased region" description="Polar residues" evidence="1">
    <location>
        <begin position="7"/>
        <end position="25"/>
    </location>
</feature>
<evidence type="ECO:0000313" key="2">
    <source>
        <dbReference type="EMBL" id="VDK77267.1"/>
    </source>
</evidence>
<dbReference type="EMBL" id="UYRX01000200">
    <property type="protein sequence ID" value="VDK77267.1"/>
    <property type="molecule type" value="Genomic_DNA"/>
</dbReference>
<dbReference type="AlphaFoldDB" id="A0A3P6SX31"/>
<proteinExistence type="predicted"/>
<accession>A0A3P6SX31</accession>
<gene>
    <name evidence="2" type="ORF">NLS_LOCUS3595</name>
</gene>
<feature type="region of interest" description="Disordered" evidence="1">
    <location>
        <begin position="58"/>
        <end position="83"/>
    </location>
</feature>
<feature type="compositionally biased region" description="Low complexity" evidence="1">
    <location>
        <begin position="27"/>
        <end position="45"/>
    </location>
</feature>
<protein>
    <submittedName>
        <fullName evidence="2">Uncharacterized protein</fullName>
    </submittedName>
</protein>
<dbReference type="Proteomes" id="UP000277928">
    <property type="component" value="Unassembled WGS sequence"/>
</dbReference>
<keyword evidence="3" id="KW-1185">Reference proteome</keyword>
<feature type="region of interest" description="Disordered" evidence="1">
    <location>
        <begin position="1"/>
        <end position="45"/>
    </location>
</feature>
<evidence type="ECO:0000313" key="3">
    <source>
        <dbReference type="Proteomes" id="UP000277928"/>
    </source>
</evidence>
<sequence>MRVASTLPESDTMSTGIDNSATVASMTEAEQSEVASSSSTSNTATEAAKAFVWHQNAPPFAPRGLIDNGASNLNCSGKTKWHH</sequence>
<reference evidence="2 3" key="1">
    <citation type="submission" date="2018-08" db="EMBL/GenBank/DDBJ databases">
        <authorList>
            <person name="Laetsch R D."/>
            <person name="Stevens L."/>
            <person name="Kumar S."/>
            <person name="Blaxter L. M."/>
        </authorList>
    </citation>
    <scope>NUCLEOTIDE SEQUENCE [LARGE SCALE GENOMIC DNA]</scope>
</reference>
<name>A0A3P6SX31_LITSI</name>
<organism evidence="2 3">
    <name type="scientific">Litomosoides sigmodontis</name>
    <name type="common">Filarial nematode worm</name>
    <dbReference type="NCBI Taxonomy" id="42156"/>
    <lineage>
        <taxon>Eukaryota</taxon>
        <taxon>Metazoa</taxon>
        <taxon>Ecdysozoa</taxon>
        <taxon>Nematoda</taxon>
        <taxon>Chromadorea</taxon>
        <taxon>Rhabditida</taxon>
        <taxon>Spirurina</taxon>
        <taxon>Spiruromorpha</taxon>
        <taxon>Filarioidea</taxon>
        <taxon>Onchocercidae</taxon>
        <taxon>Litomosoides</taxon>
    </lineage>
</organism>